<dbReference type="CDD" id="cd03225">
    <property type="entry name" value="ABC_cobalt_CbiO_domain1"/>
    <property type="match status" value="1"/>
</dbReference>
<dbReference type="InterPro" id="IPR003439">
    <property type="entry name" value="ABC_transporter-like_ATP-bd"/>
</dbReference>
<dbReference type="SMART" id="SM00382">
    <property type="entry name" value="AAA"/>
    <property type="match status" value="1"/>
</dbReference>
<dbReference type="InterPro" id="IPR050095">
    <property type="entry name" value="ECF_ABC_transporter_ATP-bd"/>
</dbReference>
<accession>A0ABW1EJ49</accession>
<evidence type="ECO:0000313" key="6">
    <source>
        <dbReference type="Proteomes" id="UP001596091"/>
    </source>
</evidence>
<evidence type="ECO:0000256" key="3">
    <source>
        <dbReference type="ARBA" id="ARBA00022840"/>
    </source>
</evidence>
<keyword evidence="6" id="KW-1185">Reference proteome</keyword>
<gene>
    <name evidence="5" type="ORF">ACFPT7_17045</name>
</gene>
<keyword evidence="2" id="KW-0547">Nucleotide-binding</keyword>
<dbReference type="InterPro" id="IPR017871">
    <property type="entry name" value="ABC_transporter-like_CS"/>
</dbReference>
<dbReference type="Gene3D" id="3.40.50.300">
    <property type="entry name" value="P-loop containing nucleotide triphosphate hydrolases"/>
    <property type="match status" value="1"/>
</dbReference>
<evidence type="ECO:0000259" key="4">
    <source>
        <dbReference type="PROSITE" id="PS50893"/>
    </source>
</evidence>
<comment type="caution">
    <text evidence="5">The sequence shown here is derived from an EMBL/GenBank/DDBJ whole genome shotgun (WGS) entry which is preliminary data.</text>
</comment>
<keyword evidence="1" id="KW-0813">Transport</keyword>
<dbReference type="PANTHER" id="PTHR43553">
    <property type="entry name" value="HEAVY METAL TRANSPORTER"/>
    <property type="match status" value="1"/>
</dbReference>
<sequence>METLDPMVNPFTLTKDMSVTPNQFPFPSGTSASSSSSEDHFLEIRNVYVALGDRVVLQDLNLSIRAGEHVAILGPNGCGKSTLIRTMNCELYPLIPPSGDLSQPTQPAPHISIFGRNRWDLTELRKRFGIVSDSLAGAVSNRAPDSAGSTAAKTTGRDAVLAGFFSASTLWPNLHVTDEMRERADEALARIHATKLAGQRIGEMSAGEKRRIQIARALVHRPRQLLLDEPSNALDLAAQRNLRESMRTLMRDGVGLILVTHHLADIPPEIDRVLLMKQGRIIADGPRAELLTGPVLSELFQTEVRIGMDDVWLHSW</sequence>
<protein>
    <submittedName>
        <fullName evidence="5">ABC transporter ATP-binding protein</fullName>
    </submittedName>
</protein>
<dbReference type="Pfam" id="PF00005">
    <property type="entry name" value="ABC_tran"/>
    <property type="match status" value="1"/>
</dbReference>
<keyword evidence="3 5" id="KW-0067">ATP-binding</keyword>
<dbReference type="InterPro" id="IPR003593">
    <property type="entry name" value="AAA+_ATPase"/>
</dbReference>
<dbReference type="GO" id="GO:0005524">
    <property type="term" value="F:ATP binding"/>
    <property type="evidence" value="ECO:0007669"/>
    <property type="project" value="UniProtKB-KW"/>
</dbReference>
<proteinExistence type="predicted"/>
<dbReference type="PROSITE" id="PS50893">
    <property type="entry name" value="ABC_TRANSPORTER_2"/>
    <property type="match status" value="1"/>
</dbReference>
<organism evidence="5 6">
    <name type="scientific">Acidicapsa dinghuensis</name>
    <dbReference type="NCBI Taxonomy" id="2218256"/>
    <lineage>
        <taxon>Bacteria</taxon>
        <taxon>Pseudomonadati</taxon>
        <taxon>Acidobacteriota</taxon>
        <taxon>Terriglobia</taxon>
        <taxon>Terriglobales</taxon>
        <taxon>Acidobacteriaceae</taxon>
        <taxon>Acidicapsa</taxon>
    </lineage>
</organism>
<dbReference type="PANTHER" id="PTHR43553:SF3">
    <property type="entry name" value="ABC TRANSPORTER ATP-BINDING PROTEIN MODF"/>
    <property type="match status" value="1"/>
</dbReference>
<evidence type="ECO:0000256" key="1">
    <source>
        <dbReference type="ARBA" id="ARBA00022448"/>
    </source>
</evidence>
<feature type="domain" description="ABC transporter" evidence="4">
    <location>
        <begin position="42"/>
        <end position="303"/>
    </location>
</feature>
<reference evidence="6" key="1">
    <citation type="journal article" date="2019" name="Int. J. Syst. Evol. Microbiol.">
        <title>The Global Catalogue of Microorganisms (GCM) 10K type strain sequencing project: providing services to taxonomists for standard genome sequencing and annotation.</title>
        <authorList>
            <consortium name="The Broad Institute Genomics Platform"/>
            <consortium name="The Broad Institute Genome Sequencing Center for Infectious Disease"/>
            <person name="Wu L."/>
            <person name="Ma J."/>
        </authorList>
    </citation>
    <scope>NUCLEOTIDE SEQUENCE [LARGE SCALE GENOMIC DNA]</scope>
    <source>
        <strain evidence="6">JCM 4087</strain>
    </source>
</reference>
<evidence type="ECO:0000256" key="2">
    <source>
        <dbReference type="ARBA" id="ARBA00022741"/>
    </source>
</evidence>
<dbReference type="EMBL" id="JBHSPH010000008">
    <property type="protein sequence ID" value="MFC5864015.1"/>
    <property type="molecule type" value="Genomic_DNA"/>
</dbReference>
<dbReference type="PROSITE" id="PS00211">
    <property type="entry name" value="ABC_TRANSPORTER_1"/>
    <property type="match status" value="1"/>
</dbReference>
<dbReference type="RefSeq" id="WP_263341085.1">
    <property type="nucleotide sequence ID" value="NZ_JAGSYH010000006.1"/>
</dbReference>
<dbReference type="InterPro" id="IPR015856">
    <property type="entry name" value="ABC_transpr_CbiO/EcfA_su"/>
</dbReference>
<name>A0ABW1EJ49_9BACT</name>
<dbReference type="SUPFAM" id="SSF52540">
    <property type="entry name" value="P-loop containing nucleoside triphosphate hydrolases"/>
    <property type="match status" value="1"/>
</dbReference>
<dbReference type="InterPro" id="IPR027417">
    <property type="entry name" value="P-loop_NTPase"/>
</dbReference>
<dbReference type="Proteomes" id="UP001596091">
    <property type="component" value="Unassembled WGS sequence"/>
</dbReference>
<evidence type="ECO:0000313" key="5">
    <source>
        <dbReference type="EMBL" id="MFC5864015.1"/>
    </source>
</evidence>